<evidence type="ECO:0000256" key="4">
    <source>
        <dbReference type="ARBA" id="ARBA00022475"/>
    </source>
</evidence>
<keyword evidence="5 8" id="KW-0812">Transmembrane</keyword>
<comment type="subcellular location">
    <subcellularLocation>
        <location evidence="1 8">Cell membrane</location>
        <topology evidence="1 8">Multi-pass membrane protein</topology>
    </subcellularLocation>
</comment>
<evidence type="ECO:0000256" key="5">
    <source>
        <dbReference type="ARBA" id="ARBA00022692"/>
    </source>
</evidence>
<evidence type="ECO:0000259" key="9">
    <source>
        <dbReference type="PROSITE" id="PS50928"/>
    </source>
</evidence>
<evidence type="ECO:0000256" key="7">
    <source>
        <dbReference type="ARBA" id="ARBA00023136"/>
    </source>
</evidence>
<dbReference type="PROSITE" id="PS50928">
    <property type="entry name" value="ABC_TM1"/>
    <property type="match status" value="1"/>
</dbReference>
<dbReference type="GO" id="GO:0055085">
    <property type="term" value="P:transmembrane transport"/>
    <property type="evidence" value="ECO:0007669"/>
    <property type="project" value="InterPro"/>
</dbReference>
<keyword evidence="4" id="KW-1003">Cell membrane</keyword>
<dbReference type="GO" id="GO:0005886">
    <property type="term" value="C:plasma membrane"/>
    <property type="evidence" value="ECO:0007669"/>
    <property type="project" value="UniProtKB-SubCell"/>
</dbReference>
<feature type="transmembrane region" description="Helical" evidence="8">
    <location>
        <begin position="115"/>
        <end position="142"/>
    </location>
</feature>
<evidence type="ECO:0000256" key="8">
    <source>
        <dbReference type="RuleBase" id="RU363032"/>
    </source>
</evidence>
<reference evidence="10" key="1">
    <citation type="submission" date="2019-12" db="EMBL/GenBank/DDBJ databases">
        <title>Ruegeria JWLKs population differentiation of coral mucus and skeleton niches.</title>
        <authorList>
            <person name="Luo D."/>
        </authorList>
    </citation>
    <scope>NUCLEOTIDE SEQUENCE</scope>
    <source>
        <strain evidence="10">HKCCD6181</strain>
    </source>
</reference>
<evidence type="ECO:0000313" key="10">
    <source>
        <dbReference type="EMBL" id="NOE20477.1"/>
    </source>
</evidence>
<keyword evidence="7 8" id="KW-0472">Membrane</keyword>
<dbReference type="AlphaFoldDB" id="A0AA90YWU6"/>
<comment type="similarity">
    <text evidence="2">Belongs to the binding-protein-dependent transport system permease family. CysTW subfamily.</text>
</comment>
<dbReference type="PANTHER" id="PTHR42929:SF5">
    <property type="entry name" value="ABC TRANSPORTER PERMEASE PROTEIN"/>
    <property type="match status" value="1"/>
</dbReference>
<protein>
    <submittedName>
        <fullName evidence="10">ABC transporter permease subunit</fullName>
    </submittedName>
</protein>
<keyword evidence="3 8" id="KW-0813">Transport</keyword>
<feature type="transmembrane region" description="Helical" evidence="8">
    <location>
        <begin position="37"/>
        <end position="61"/>
    </location>
</feature>
<comment type="caution">
    <text evidence="10">The sequence shown here is derived from an EMBL/GenBank/DDBJ whole genome shotgun (WGS) entry which is preliminary data.</text>
</comment>
<dbReference type="EMBL" id="WVRA01000010">
    <property type="protein sequence ID" value="NOE20477.1"/>
    <property type="molecule type" value="Genomic_DNA"/>
</dbReference>
<evidence type="ECO:0000256" key="3">
    <source>
        <dbReference type="ARBA" id="ARBA00022448"/>
    </source>
</evidence>
<dbReference type="InterPro" id="IPR000515">
    <property type="entry name" value="MetI-like"/>
</dbReference>
<dbReference type="CDD" id="cd06261">
    <property type="entry name" value="TM_PBP2"/>
    <property type="match status" value="1"/>
</dbReference>
<feature type="transmembrane region" description="Helical" evidence="8">
    <location>
        <begin position="82"/>
        <end position="103"/>
    </location>
</feature>
<organism evidence="10 11">
    <name type="scientific">Ruegeria atlantica</name>
    <dbReference type="NCBI Taxonomy" id="81569"/>
    <lineage>
        <taxon>Bacteria</taxon>
        <taxon>Pseudomonadati</taxon>
        <taxon>Pseudomonadota</taxon>
        <taxon>Alphaproteobacteria</taxon>
        <taxon>Rhodobacterales</taxon>
        <taxon>Roseobacteraceae</taxon>
        <taxon>Ruegeria</taxon>
    </lineage>
</organism>
<feature type="transmembrane region" description="Helical" evidence="8">
    <location>
        <begin position="224"/>
        <end position="246"/>
    </location>
</feature>
<dbReference type="Proteomes" id="UP000597886">
    <property type="component" value="Unassembled WGS sequence"/>
</dbReference>
<sequence>MSIAETYEGAGTLQNASTLKSEERREKLTFLGLSMPAVLTILIVVFLPIFWLSSLSFFNAAGELSTENYTRIFSSALYRRTFVVTFQISIAVTVICVLLGYPLCYWLTKMPNKTAAILMVFVLVPFWTSVLVRTYAWLVLLQRNGIINSSLMSLGIIEEPLQLAHNLTGSIIGMVHIMLPFLVLPLYATMRNIDGDLVRAAVGLGSSPRGAFWRVFFPMSLPGLFAGIVLVFILSLGFFVTPALLGGGRVQMLAQRIESTITVYSNWGAASALGVVLLLLALAMIWLMNRVFGLDKLFMR</sequence>
<dbReference type="Pfam" id="PF00528">
    <property type="entry name" value="BPD_transp_1"/>
    <property type="match status" value="1"/>
</dbReference>
<name>A0AA90YWU6_9RHOB</name>
<dbReference type="RefSeq" id="WP_170417832.1">
    <property type="nucleotide sequence ID" value="NZ_WVRA01000010.1"/>
</dbReference>
<evidence type="ECO:0000256" key="6">
    <source>
        <dbReference type="ARBA" id="ARBA00022989"/>
    </source>
</evidence>
<feature type="transmembrane region" description="Helical" evidence="8">
    <location>
        <begin position="267"/>
        <end position="288"/>
    </location>
</feature>
<proteinExistence type="inferred from homology"/>
<accession>A0AA90YWU6</accession>
<evidence type="ECO:0000313" key="11">
    <source>
        <dbReference type="Proteomes" id="UP000597886"/>
    </source>
</evidence>
<dbReference type="SUPFAM" id="SSF161098">
    <property type="entry name" value="MetI-like"/>
    <property type="match status" value="1"/>
</dbReference>
<dbReference type="Gene3D" id="1.10.3720.10">
    <property type="entry name" value="MetI-like"/>
    <property type="match status" value="1"/>
</dbReference>
<dbReference type="PANTHER" id="PTHR42929">
    <property type="entry name" value="INNER MEMBRANE ABC TRANSPORTER PERMEASE PROTEIN YDCU-RELATED-RELATED"/>
    <property type="match status" value="1"/>
</dbReference>
<gene>
    <name evidence="10" type="ORF">GS634_20310</name>
</gene>
<feature type="transmembrane region" description="Helical" evidence="8">
    <location>
        <begin position="163"/>
        <end position="188"/>
    </location>
</feature>
<feature type="domain" description="ABC transmembrane type-1" evidence="9">
    <location>
        <begin position="82"/>
        <end position="288"/>
    </location>
</feature>
<keyword evidence="6 8" id="KW-1133">Transmembrane helix</keyword>
<dbReference type="InterPro" id="IPR035906">
    <property type="entry name" value="MetI-like_sf"/>
</dbReference>
<evidence type="ECO:0000256" key="2">
    <source>
        <dbReference type="ARBA" id="ARBA00007069"/>
    </source>
</evidence>
<evidence type="ECO:0000256" key="1">
    <source>
        <dbReference type="ARBA" id="ARBA00004651"/>
    </source>
</evidence>